<dbReference type="Proteomes" id="UP000245207">
    <property type="component" value="Unassembled WGS sequence"/>
</dbReference>
<feature type="domain" description="DRBM" evidence="4">
    <location>
        <begin position="5"/>
        <end position="74"/>
    </location>
</feature>
<sequence length="177" mass="19327">MDSKMFKSKLNELCQKSGWNSPEYSCDKEGQDHSPLFRASVVVNGSKFQSAALFKNSKAACNDVAEIAFSHYSTFSLPVAEMTKLKKLKLTTCSNKDKATESSDICLPTLPEVTAMEITPPDLAVPTTDEPDLTKSAESYLLCNKVRVYTSIPDVALPKGSVVLPIAEGKWTIVSLE</sequence>
<dbReference type="PANTHER" id="PTHR46031:SF31">
    <property type="entry name" value="DOUBLE-STRANDED RNA-BINDING PROTEIN 1-LIKE"/>
    <property type="match status" value="1"/>
</dbReference>
<evidence type="ECO:0000259" key="4">
    <source>
        <dbReference type="PROSITE" id="PS50137"/>
    </source>
</evidence>
<dbReference type="OrthoDB" id="5274873at2759"/>
<dbReference type="Gene3D" id="3.30.160.20">
    <property type="match status" value="1"/>
</dbReference>
<dbReference type="Pfam" id="PF00035">
    <property type="entry name" value="dsrm"/>
    <property type="match status" value="1"/>
</dbReference>
<evidence type="ECO:0000313" key="5">
    <source>
        <dbReference type="EMBL" id="PWA70414.1"/>
    </source>
</evidence>
<evidence type="ECO:0000313" key="6">
    <source>
        <dbReference type="Proteomes" id="UP000245207"/>
    </source>
</evidence>
<dbReference type="SUPFAM" id="SSF54768">
    <property type="entry name" value="dsRNA-binding domain-like"/>
    <property type="match status" value="1"/>
</dbReference>
<dbReference type="GO" id="GO:0003723">
    <property type="term" value="F:RNA binding"/>
    <property type="evidence" value="ECO:0007669"/>
    <property type="project" value="UniProtKB-UniRule"/>
</dbReference>
<evidence type="ECO:0000256" key="3">
    <source>
        <dbReference type="PROSITE-ProRule" id="PRU00266"/>
    </source>
</evidence>
<keyword evidence="2 3" id="KW-0694">RNA-binding</keyword>
<accession>A0A2U1NA66</accession>
<dbReference type="AlphaFoldDB" id="A0A2U1NA66"/>
<evidence type="ECO:0000256" key="2">
    <source>
        <dbReference type="ARBA" id="ARBA00022884"/>
    </source>
</evidence>
<proteinExistence type="predicted"/>
<dbReference type="PROSITE" id="PS50137">
    <property type="entry name" value="DS_RBD"/>
    <property type="match status" value="1"/>
</dbReference>
<dbReference type="EMBL" id="PKPP01003247">
    <property type="protein sequence ID" value="PWA70414.1"/>
    <property type="molecule type" value="Genomic_DNA"/>
</dbReference>
<gene>
    <name evidence="5" type="ORF">CTI12_AA285940</name>
</gene>
<dbReference type="STRING" id="35608.A0A2U1NA66"/>
<comment type="caution">
    <text evidence="5">The sequence shown here is derived from an EMBL/GenBank/DDBJ whole genome shotgun (WGS) entry which is preliminary data.</text>
</comment>
<organism evidence="5 6">
    <name type="scientific">Artemisia annua</name>
    <name type="common">Sweet wormwood</name>
    <dbReference type="NCBI Taxonomy" id="35608"/>
    <lineage>
        <taxon>Eukaryota</taxon>
        <taxon>Viridiplantae</taxon>
        <taxon>Streptophyta</taxon>
        <taxon>Embryophyta</taxon>
        <taxon>Tracheophyta</taxon>
        <taxon>Spermatophyta</taxon>
        <taxon>Magnoliopsida</taxon>
        <taxon>eudicotyledons</taxon>
        <taxon>Gunneridae</taxon>
        <taxon>Pentapetalae</taxon>
        <taxon>asterids</taxon>
        <taxon>campanulids</taxon>
        <taxon>Asterales</taxon>
        <taxon>Asteraceae</taxon>
        <taxon>Asteroideae</taxon>
        <taxon>Anthemideae</taxon>
        <taxon>Artemisiinae</taxon>
        <taxon>Artemisia</taxon>
    </lineage>
</organism>
<evidence type="ECO:0000256" key="1">
    <source>
        <dbReference type="ARBA" id="ARBA00022737"/>
    </source>
</evidence>
<protein>
    <submittedName>
        <fullName evidence="5">Dsrm domain-containing protein</fullName>
    </submittedName>
</protein>
<dbReference type="SMART" id="SM00358">
    <property type="entry name" value="DSRM"/>
    <property type="match status" value="1"/>
</dbReference>
<keyword evidence="1" id="KW-0677">Repeat</keyword>
<dbReference type="InterPro" id="IPR014720">
    <property type="entry name" value="dsRBD_dom"/>
</dbReference>
<reference evidence="5 6" key="1">
    <citation type="journal article" date="2018" name="Mol. Plant">
        <title>The genome of Artemisia annua provides insight into the evolution of Asteraceae family and artemisinin biosynthesis.</title>
        <authorList>
            <person name="Shen Q."/>
            <person name="Zhang L."/>
            <person name="Liao Z."/>
            <person name="Wang S."/>
            <person name="Yan T."/>
            <person name="Shi P."/>
            <person name="Liu M."/>
            <person name="Fu X."/>
            <person name="Pan Q."/>
            <person name="Wang Y."/>
            <person name="Lv Z."/>
            <person name="Lu X."/>
            <person name="Zhang F."/>
            <person name="Jiang W."/>
            <person name="Ma Y."/>
            <person name="Chen M."/>
            <person name="Hao X."/>
            <person name="Li L."/>
            <person name="Tang Y."/>
            <person name="Lv G."/>
            <person name="Zhou Y."/>
            <person name="Sun X."/>
            <person name="Brodelius P.E."/>
            <person name="Rose J.K.C."/>
            <person name="Tang K."/>
        </authorList>
    </citation>
    <scope>NUCLEOTIDE SEQUENCE [LARGE SCALE GENOMIC DNA]</scope>
    <source>
        <strain evidence="6">cv. Huhao1</strain>
        <tissue evidence="5">Leaf</tissue>
    </source>
</reference>
<dbReference type="PANTHER" id="PTHR46031">
    <property type="match status" value="1"/>
</dbReference>
<name>A0A2U1NA66_ARTAN</name>
<keyword evidence="6" id="KW-1185">Reference proteome</keyword>